<proteinExistence type="predicted"/>
<gene>
    <name evidence="1" type="ORF">P691DRAFT_774904</name>
</gene>
<dbReference type="Proteomes" id="UP000807342">
    <property type="component" value="Unassembled WGS sequence"/>
</dbReference>
<dbReference type="AlphaFoldDB" id="A0A9P5XGI5"/>
<dbReference type="InterPro" id="IPR031755">
    <property type="entry name" value="Inhibitor_I66"/>
</dbReference>
<evidence type="ECO:0000313" key="1">
    <source>
        <dbReference type="EMBL" id="KAF9449120.1"/>
    </source>
</evidence>
<evidence type="ECO:0000313" key="2">
    <source>
        <dbReference type="Proteomes" id="UP000807342"/>
    </source>
</evidence>
<organism evidence="1 2">
    <name type="scientific">Macrolepiota fuliginosa MF-IS2</name>
    <dbReference type="NCBI Taxonomy" id="1400762"/>
    <lineage>
        <taxon>Eukaryota</taxon>
        <taxon>Fungi</taxon>
        <taxon>Dikarya</taxon>
        <taxon>Basidiomycota</taxon>
        <taxon>Agaricomycotina</taxon>
        <taxon>Agaricomycetes</taxon>
        <taxon>Agaricomycetidae</taxon>
        <taxon>Agaricales</taxon>
        <taxon>Agaricineae</taxon>
        <taxon>Agaricaceae</taxon>
        <taxon>Macrolepiota</taxon>
    </lineage>
</organism>
<reference evidence="1" key="1">
    <citation type="submission" date="2020-11" db="EMBL/GenBank/DDBJ databases">
        <authorList>
            <consortium name="DOE Joint Genome Institute"/>
            <person name="Ahrendt S."/>
            <person name="Riley R."/>
            <person name="Andreopoulos W."/>
            <person name="Labutti K."/>
            <person name="Pangilinan J."/>
            <person name="Ruiz-Duenas F.J."/>
            <person name="Barrasa J.M."/>
            <person name="Sanchez-Garcia M."/>
            <person name="Camarero S."/>
            <person name="Miyauchi S."/>
            <person name="Serrano A."/>
            <person name="Linde D."/>
            <person name="Babiker R."/>
            <person name="Drula E."/>
            <person name="Ayuso-Fernandez I."/>
            <person name="Pacheco R."/>
            <person name="Padilla G."/>
            <person name="Ferreira P."/>
            <person name="Barriuso J."/>
            <person name="Kellner H."/>
            <person name="Castanera R."/>
            <person name="Alfaro M."/>
            <person name="Ramirez L."/>
            <person name="Pisabarro A.G."/>
            <person name="Kuo A."/>
            <person name="Tritt A."/>
            <person name="Lipzen A."/>
            <person name="He G."/>
            <person name="Yan M."/>
            <person name="Ng V."/>
            <person name="Cullen D."/>
            <person name="Martin F."/>
            <person name="Rosso M.-N."/>
            <person name="Henrissat B."/>
            <person name="Hibbett D."/>
            <person name="Martinez A.T."/>
            <person name="Grigoriev I.V."/>
        </authorList>
    </citation>
    <scope>NUCLEOTIDE SEQUENCE</scope>
    <source>
        <strain evidence="1">MF-IS2</strain>
    </source>
</reference>
<keyword evidence="2" id="KW-1185">Reference proteome</keyword>
<protein>
    <submittedName>
        <fullName evidence="1">Uncharacterized protein</fullName>
    </submittedName>
</protein>
<comment type="caution">
    <text evidence="1">The sequence shown here is derived from an EMBL/GenBank/DDBJ whole genome shotgun (WGS) entry which is preliminary data.</text>
</comment>
<dbReference type="GO" id="GO:0004867">
    <property type="term" value="F:serine-type endopeptidase inhibitor activity"/>
    <property type="evidence" value="ECO:0007669"/>
    <property type="project" value="InterPro"/>
</dbReference>
<dbReference type="Pfam" id="PF16850">
    <property type="entry name" value="Inhibitor_I66"/>
    <property type="match status" value="1"/>
</dbReference>
<dbReference type="EMBL" id="MU151140">
    <property type="protein sequence ID" value="KAF9449120.1"/>
    <property type="molecule type" value="Genomic_DNA"/>
</dbReference>
<accession>A0A9P5XGI5</accession>
<name>A0A9P5XGI5_9AGAR</name>
<sequence length="158" mass="17403">MTTTALPIFDTTGYVQFKNAKFDIHVGRSPDEDSSIGPKTLFALKPAEVGKNALFYFEVGLDGTQWELQSLGSVVTKADNPVVPGEAPVPRPVALVGDNATRFKWKTGDAQVTTIEDIESGLVWTLCKGFEGNMPGFVTLEKRRSDDESQLWKFEFQA</sequence>